<accession>A0AA38IXA7</accession>
<dbReference type="AlphaFoldDB" id="A0AA38IXA7"/>
<gene>
    <name evidence="2" type="ORF">Zmor_000313</name>
</gene>
<keyword evidence="3" id="KW-1185">Reference proteome</keyword>
<organism evidence="2 3">
    <name type="scientific">Zophobas morio</name>
    <dbReference type="NCBI Taxonomy" id="2755281"/>
    <lineage>
        <taxon>Eukaryota</taxon>
        <taxon>Metazoa</taxon>
        <taxon>Ecdysozoa</taxon>
        <taxon>Arthropoda</taxon>
        <taxon>Hexapoda</taxon>
        <taxon>Insecta</taxon>
        <taxon>Pterygota</taxon>
        <taxon>Neoptera</taxon>
        <taxon>Endopterygota</taxon>
        <taxon>Coleoptera</taxon>
        <taxon>Polyphaga</taxon>
        <taxon>Cucujiformia</taxon>
        <taxon>Tenebrionidae</taxon>
        <taxon>Zophobas</taxon>
    </lineage>
</organism>
<evidence type="ECO:0000313" key="2">
    <source>
        <dbReference type="EMBL" id="KAJ3664770.1"/>
    </source>
</evidence>
<feature type="region of interest" description="Disordered" evidence="1">
    <location>
        <begin position="22"/>
        <end position="41"/>
    </location>
</feature>
<dbReference type="Proteomes" id="UP001168821">
    <property type="component" value="Unassembled WGS sequence"/>
</dbReference>
<protein>
    <submittedName>
        <fullName evidence="2">Uncharacterized protein</fullName>
    </submittedName>
</protein>
<name>A0AA38IXA7_9CUCU</name>
<evidence type="ECO:0000256" key="1">
    <source>
        <dbReference type="SAM" id="MobiDB-lite"/>
    </source>
</evidence>
<proteinExistence type="predicted"/>
<dbReference type="EMBL" id="JALNTZ010000001">
    <property type="protein sequence ID" value="KAJ3664770.1"/>
    <property type="molecule type" value="Genomic_DNA"/>
</dbReference>
<comment type="caution">
    <text evidence="2">The sequence shown here is derived from an EMBL/GenBank/DDBJ whole genome shotgun (WGS) entry which is preliminary data.</text>
</comment>
<evidence type="ECO:0000313" key="3">
    <source>
        <dbReference type="Proteomes" id="UP001168821"/>
    </source>
</evidence>
<reference evidence="2" key="1">
    <citation type="journal article" date="2023" name="G3 (Bethesda)">
        <title>Whole genome assemblies of Zophobas morio and Tenebrio molitor.</title>
        <authorList>
            <person name="Kaur S."/>
            <person name="Stinson S.A."/>
            <person name="diCenzo G.C."/>
        </authorList>
    </citation>
    <scope>NUCLEOTIDE SEQUENCE</scope>
    <source>
        <strain evidence="2">QUZm001</strain>
    </source>
</reference>
<sequence length="120" mass="13226">MQNKIVKSKKWWRLKGKVLKDTSSLKHPKNSPESPDYRTEPVGTPPAVPHCVITMLHICSVHGMDIAMTHCSGLPEQGSPGARSLPYLTGHSPELSIIMAVTSDRRPDAIVIDLSYLDNL</sequence>